<reference evidence="1 2" key="1">
    <citation type="submission" date="2018-02" db="EMBL/GenBank/DDBJ databases">
        <title>Genomic Encyclopedia of Archaeal and Bacterial Type Strains, Phase II (KMG-II): from individual species to whole genera.</title>
        <authorList>
            <person name="Goeker M."/>
        </authorList>
    </citation>
    <scope>NUCLEOTIDE SEQUENCE [LARGE SCALE GENOMIC DNA]</scope>
    <source>
        <strain evidence="1 2">DSM 3808</strain>
    </source>
</reference>
<dbReference type="RefSeq" id="WP_104436467.1">
    <property type="nucleotide sequence ID" value="NZ_PTJA01000004.1"/>
</dbReference>
<accession>A0A2S6HUD8</accession>
<dbReference type="Proteomes" id="UP000237749">
    <property type="component" value="Unassembled WGS sequence"/>
</dbReference>
<organism evidence="1 2">
    <name type="scientific">Lacrimispora xylanisolvens</name>
    <dbReference type="NCBI Taxonomy" id="384636"/>
    <lineage>
        <taxon>Bacteria</taxon>
        <taxon>Bacillati</taxon>
        <taxon>Bacillota</taxon>
        <taxon>Clostridia</taxon>
        <taxon>Lachnospirales</taxon>
        <taxon>Lachnospiraceae</taxon>
        <taxon>Lacrimispora</taxon>
    </lineage>
</organism>
<protein>
    <submittedName>
        <fullName evidence="1">Late control gene D protein (GPD)</fullName>
    </submittedName>
</protein>
<comment type="caution">
    <text evidence="1">The sequence shown here is derived from an EMBL/GenBank/DDBJ whole genome shotgun (WGS) entry which is preliminary data.</text>
</comment>
<dbReference type="EMBL" id="PTJA01000004">
    <property type="protein sequence ID" value="PPK81374.1"/>
    <property type="molecule type" value="Genomic_DNA"/>
</dbReference>
<gene>
    <name evidence="1" type="ORF">BXY41_104176</name>
</gene>
<proteinExistence type="predicted"/>
<dbReference type="AlphaFoldDB" id="A0A2S6HUD8"/>
<sequence length="422" mass="48393">MEIIINERLRLETEIPVLKVEKIHFSWELNEHAFVDFEGLLNRNTSWRYDQICEKQIQLYLTEKGTVQRIFCGYISQFKTEEIGQTTRFYLLIKSGSELLDREPSSCSFQDVSKTYGEIVRDTVQGQSGQVIREREIDTEIGFPVICNKETPWQFAKRMADRLGSYVISDIETGKPNLWFGMRNGKEVSPFSEECYTVEMSPVGKISRVLFYVEGKEFCKIGDTMTYMEKKVTVTGVKGLYEHGNLTFQYVLEDRAFRHVSPQYGGQPPGLGFWGTIQSVKEDRVSIALDIDQKKSTGSYFYPWYPETGNIMYAMPEKGARALLHFFGEDQQEGAVIHCLNQNAQKRSYKDRGIKFKDGNYIGLTEESLTLSQGGDHTLSIDDDTVEVNTVKDLNILANDGIRIKARTLRIDTPEELIIYHG</sequence>
<evidence type="ECO:0000313" key="2">
    <source>
        <dbReference type="Proteomes" id="UP000237749"/>
    </source>
</evidence>
<dbReference type="SUPFAM" id="SSF69279">
    <property type="entry name" value="Phage tail proteins"/>
    <property type="match status" value="1"/>
</dbReference>
<dbReference type="Gene3D" id="2.30.110.50">
    <property type="match status" value="1"/>
</dbReference>
<name>A0A2S6HUD8_9FIRM</name>
<keyword evidence="2" id="KW-1185">Reference proteome</keyword>
<dbReference type="Gene3D" id="3.55.50.10">
    <property type="entry name" value="Baseplate protein-like domains"/>
    <property type="match status" value="1"/>
</dbReference>
<evidence type="ECO:0000313" key="1">
    <source>
        <dbReference type="EMBL" id="PPK81374.1"/>
    </source>
</evidence>